<dbReference type="Gene3D" id="4.10.400.10">
    <property type="entry name" value="Low-density Lipoprotein Receptor"/>
    <property type="match status" value="1"/>
</dbReference>
<dbReference type="InterPro" id="IPR023415">
    <property type="entry name" value="LDLR_class-A_CS"/>
</dbReference>
<evidence type="ECO:0000256" key="5">
    <source>
        <dbReference type="SAM" id="Phobius"/>
    </source>
</evidence>
<evidence type="ECO:0000256" key="3">
    <source>
        <dbReference type="PROSITE-ProRule" id="PRU00059"/>
    </source>
</evidence>
<feature type="disulfide bond" evidence="4">
    <location>
        <begin position="205"/>
        <end position="220"/>
    </location>
</feature>
<feature type="domain" description="CUB" evidence="6">
    <location>
        <begin position="52"/>
        <end position="172"/>
    </location>
</feature>
<dbReference type="Proteomes" id="UP000719412">
    <property type="component" value="Unassembled WGS sequence"/>
</dbReference>
<keyword evidence="2 4" id="KW-1015">Disulfide bond</keyword>
<dbReference type="EMBL" id="JABDTM020019065">
    <property type="protein sequence ID" value="KAH0817655.1"/>
    <property type="molecule type" value="Genomic_DNA"/>
</dbReference>
<reference evidence="7" key="1">
    <citation type="journal article" date="2020" name="J Insects Food Feed">
        <title>The yellow mealworm (Tenebrio molitor) genome: a resource for the emerging insects as food and feed industry.</title>
        <authorList>
            <person name="Eriksson T."/>
            <person name="Andere A."/>
            <person name="Kelstrup H."/>
            <person name="Emery V."/>
            <person name="Picard C."/>
        </authorList>
    </citation>
    <scope>NUCLEOTIDE SEQUENCE</scope>
    <source>
        <strain evidence="7">Stoneville</strain>
        <tissue evidence="7">Whole head</tissue>
    </source>
</reference>
<dbReference type="AlphaFoldDB" id="A0A8J6LE19"/>
<dbReference type="Gene3D" id="2.60.120.290">
    <property type="entry name" value="Spermadhesin, CUB domain"/>
    <property type="match status" value="1"/>
</dbReference>
<comment type="caution">
    <text evidence="3">Lacks conserved residue(s) required for the propagation of feature annotation.</text>
</comment>
<evidence type="ECO:0000256" key="2">
    <source>
        <dbReference type="ARBA" id="ARBA00023157"/>
    </source>
</evidence>
<dbReference type="PANTHER" id="PTHR24251:SF28">
    <property type="entry name" value="NEUROPILIN AND TOLLOID-LIKE, ISOFORM B"/>
    <property type="match status" value="1"/>
</dbReference>
<keyword evidence="8" id="KW-1185">Reference proteome</keyword>
<dbReference type="PROSITE" id="PS01180">
    <property type="entry name" value="CUB"/>
    <property type="match status" value="1"/>
</dbReference>
<dbReference type="InterPro" id="IPR000859">
    <property type="entry name" value="CUB_dom"/>
</dbReference>
<dbReference type="CDD" id="cd00041">
    <property type="entry name" value="CUB"/>
    <property type="match status" value="1"/>
</dbReference>
<dbReference type="CDD" id="cd00112">
    <property type="entry name" value="LDLa"/>
    <property type="match status" value="1"/>
</dbReference>
<organism evidence="7 8">
    <name type="scientific">Tenebrio molitor</name>
    <name type="common">Yellow mealworm beetle</name>
    <dbReference type="NCBI Taxonomy" id="7067"/>
    <lineage>
        <taxon>Eukaryota</taxon>
        <taxon>Metazoa</taxon>
        <taxon>Ecdysozoa</taxon>
        <taxon>Arthropoda</taxon>
        <taxon>Hexapoda</taxon>
        <taxon>Insecta</taxon>
        <taxon>Pterygota</taxon>
        <taxon>Neoptera</taxon>
        <taxon>Endopterygota</taxon>
        <taxon>Coleoptera</taxon>
        <taxon>Polyphaga</taxon>
        <taxon>Cucujiformia</taxon>
        <taxon>Tenebrionidae</taxon>
        <taxon>Tenebrio</taxon>
    </lineage>
</organism>
<dbReference type="Pfam" id="PF00431">
    <property type="entry name" value="CUB"/>
    <property type="match status" value="1"/>
</dbReference>
<evidence type="ECO:0000256" key="1">
    <source>
        <dbReference type="ARBA" id="ARBA00022737"/>
    </source>
</evidence>
<dbReference type="InterPro" id="IPR035914">
    <property type="entry name" value="Sperma_CUB_dom_sf"/>
</dbReference>
<keyword evidence="1" id="KW-0677">Repeat</keyword>
<evidence type="ECO:0000256" key="4">
    <source>
        <dbReference type="PROSITE-ProRule" id="PRU00124"/>
    </source>
</evidence>
<protein>
    <recommendedName>
        <fullName evidence="6">CUB domain-containing protein</fullName>
    </recommendedName>
</protein>
<dbReference type="Pfam" id="PF00057">
    <property type="entry name" value="Ldl_recept_a"/>
    <property type="match status" value="1"/>
</dbReference>
<evidence type="ECO:0000259" key="6">
    <source>
        <dbReference type="PROSITE" id="PS01180"/>
    </source>
</evidence>
<dbReference type="SUPFAM" id="SSF57424">
    <property type="entry name" value="LDL receptor-like module"/>
    <property type="match status" value="1"/>
</dbReference>
<feature type="transmembrane region" description="Helical" evidence="5">
    <location>
        <begin position="233"/>
        <end position="256"/>
    </location>
</feature>
<dbReference type="PROSITE" id="PS01209">
    <property type="entry name" value="LDLRA_1"/>
    <property type="match status" value="1"/>
</dbReference>
<name>A0A8J6LE19_TENMO</name>
<feature type="disulfide bond" evidence="4">
    <location>
        <begin position="186"/>
        <end position="198"/>
    </location>
</feature>
<feature type="disulfide bond" evidence="4">
    <location>
        <begin position="193"/>
        <end position="211"/>
    </location>
</feature>
<evidence type="ECO:0000313" key="8">
    <source>
        <dbReference type="Proteomes" id="UP000719412"/>
    </source>
</evidence>
<comment type="caution">
    <text evidence="7">The sequence shown here is derived from an EMBL/GenBank/DDBJ whole genome shotgun (WGS) entry which is preliminary data.</text>
</comment>
<dbReference type="SUPFAM" id="SSF49854">
    <property type="entry name" value="Spermadhesin, CUB domain"/>
    <property type="match status" value="1"/>
</dbReference>
<dbReference type="PROSITE" id="PS50068">
    <property type="entry name" value="LDLRA_2"/>
    <property type="match status" value="1"/>
</dbReference>
<evidence type="ECO:0000313" key="7">
    <source>
        <dbReference type="EMBL" id="KAH0817655.1"/>
    </source>
</evidence>
<keyword evidence="5" id="KW-1133">Transmembrane helix</keyword>
<gene>
    <name evidence="7" type="ORF">GEV33_005136</name>
</gene>
<dbReference type="InterPro" id="IPR002172">
    <property type="entry name" value="LDrepeatLR_classA_rpt"/>
</dbReference>
<dbReference type="SMART" id="SM00042">
    <property type="entry name" value="CUB"/>
    <property type="match status" value="1"/>
</dbReference>
<keyword evidence="5" id="KW-0472">Membrane</keyword>
<dbReference type="PANTHER" id="PTHR24251">
    <property type="entry name" value="OVOCHYMASE-RELATED"/>
    <property type="match status" value="1"/>
</dbReference>
<proteinExistence type="predicted"/>
<dbReference type="InterPro" id="IPR036055">
    <property type="entry name" value="LDL_receptor-like_sf"/>
</dbReference>
<reference evidence="7" key="2">
    <citation type="submission" date="2021-08" db="EMBL/GenBank/DDBJ databases">
        <authorList>
            <person name="Eriksson T."/>
        </authorList>
    </citation>
    <scope>NUCLEOTIDE SEQUENCE</scope>
    <source>
        <strain evidence="7">Stoneville</strain>
        <tissue evidence="7">Whole head</tissue>
    </source>
</reference>
<keyword evidence="5" id="KW-0812">Transmembrane</keyword>
<dbReference type="SMART" id="SM00192">
    <property type="entry name" value="LDLa"/>
    <property type="match status" value="1"/>
</dbReference>
<accession>A0A8J6LE19</accession>
<sequence>MILPVQPSTFRMSVPNGADRLSTPEWKNKSSVKKLVFDHVTTTRSVPDIPMCRLDKTLQEEGNISKIDIPPNITEFRHKYKVATDCIWAITVKPNQRIQLQFKKFDLDKPNECDKNFVQIFSTHTDLNSMEKQFCGSIADTVLSKKNVMFVRFFAVYNSTVNSNFEANFTAYRDIDKQSKGEKDGCNKDEFNCEDATCISETLRCNGRYNCRFRWDEDNCQSAQTLSLNDDHIIVIMVIFSLILAGMCFTFIYNCIKKLIRDHQTIQVKWGRCGLAFLKNKVDLSVGHISRAELYGAKFVWKYNNENGE</sequence>